<evidence type="ECO:0000256" key="3">
    <source>
        <dbReference type="ARBA" id="ARBA00023163"/>
    </source>
</evidence>
<dbReference type="GO" id="GO:0003700">
    <property type="term" value="F:DNA-binding transcription factor activity"/>
    <property type="evidence" value="ECO:0007669"/>
    <property type="project" value="InterPro"/>
</dbReference>
<keyword evidence="3" id="KW-0804">Transcription</keyword>
<evidence type="ECO:0000313" key="6">
    <source>
        <dbReference type="Proteomes" id="UP000630142"/>
    </source>
</evidence>
<dbReference type="AlphaFoldDB" id="A0A8J3GMH1"/>
<dbReference type="EMBL" id="BMZQ01000007">
    <property type="protein sequence ID" value="GHD24480.1"/>
    <property type="molecule type" value="Genomic_DNA"/>
</dbReference>
<evidence type="ECO:0000313" key="5">
    <source>
        <dbReference type="EMBL" id="GHD24480.1"/>
    </source>
</evidence>
<dbReference type="SMART" id="SM00347">
    <property type="entry name" value="HTH_MARR"/>
    <property type="match status" value="1"/>
</dbReference>
<dbReference type="PANTHER" id="PTHR42756:SF1">
    <property type="entry name" value="TRANSCRIPTIONAL REPRESSOR OF EMRAB OPERON"/>
    <property type="match status" value="1"/>
</dbReference>
<gene>
    <name evidence="5" type="ORF">GCM10016234_40730</name>
</gene>
<dbReference type="PROSITE" id="PS50995">
    <property type="entry name" value="HTH_MARR_2"/>
    <property type="match status" value="1"/>
</dbReference>
<dbReference type="InterPro" id="IPR000835">
    <property type="entry name" value="HTH_MarR-typ"/>
</dbReference>
<accession>A0A8J3GMH1</accession>
<dbReference type="SUPFAM" id="SSF46785">
    <property type="entry name" value="Winged helix' DNA-binding domain"/>
    <property type="match status" value="1"/>
</dbReference>
<dbReference type="Pfam" id="PF12802">
    <property type="entry name" value="MarR_2"/>
    <property type="match status" value="1"/>
</dbReference>
<name>A0A8J3GMH1_9HYPH</name>
<comment type="caution">
    <text evidence="5">The sequence shown here is derived from an EMBL/GenBank/DDBJ whole genome shotgun (WGS) entry which is preliminary data.</text>
</comment>
<protein>
    <submittedName>
        <fullName evidence="5">Transcriptional regulator</fullName>
    </submittedName>
</protein>
<dbReference type="PANTHER" id="PTHR42756">
    <property type="entry name" value="TRANSCRIPTIONAL REGULATOR, MARR"/>
    <property type="match status" value="1"/>
</dbReference>
<keyword evidence="2" id="KW-0238">DNA-binding</keyword>
<evidence type="ECO:0000256" key="2">
    <source>
        <dbReference type="ARBA" id="ARBA00023125"/>
    </source>
</evidence>
<evidence type="ECO:0000256" key="1">
    <source>
        <dbReference type="ARBA" id="ARBA00023015"/>
    </source>
</evidence>
<keyword evidence="1" id="KW-0805">Transcription regulation</keyword>
<reference evidence="5" key="1">
    <citation type="journal article" date="2014" name="Int. J. Syst. Evol. Microbiol.">
        <title>Complete genome sequence of Corynebacterium casei LMG S-19264T (=DSM 44701T), isolated from a smear-ripened cheese.</title>
        <authorList>
            <consortium name="US DOE Joint Genome Institute (JGI-PGF)"/>
            <person name="Walter F."/>
            <person name="Albersmeier A."/>
            <person name="Kalinowski J."/>
            <person name="Ruckert C."/>
        </authorList>
    </citation>
    <scope>NUCLEOTIDE SEQUENCE</scope>
    <source>
        <strain evidence="5">KCTC 42249</strain>
    </source>
</reference>
<dbReference type="PRINTS" id="PR00598">
    <property type="entry name" value="HTHMARR"/>
</dbReference>
<dbReference type="Gene3D" id="1.10.10.10">
    <property type="entry name" value="Winged helix-like DNA-binding domain superfamily/Winged helix DNA-binding domain"/>
    <property type="match status" value="1"/>
</dbReference>
<organism evidence="5 6">
    <name type="scientific">Tianweitania populi</name>
    <dbReference type="NCBI Taxonomy" id="1607949"/>
    <lineage>
        <taxon>Bacteria</taxon>
        <taxon>Pseudomonadati</taxon>
        <taxon>Pseudomonadota</taxon>
        <taxon>Alphaproteobacteria</taxon>
        <taxon>Hyphomicrobiales</taxon>
        <taxon>Phyllobacteriaceae</taxon>
        <taxon>Tianweitania</taxon>
    </lineage>
</organism>
<keyword evidence="6" id="KW-1185">Reference proteome</keyword>
<dbReference type="Proteomes" id="UP000630142">
    <property type="component" value="Unassembled WGS sequence"/>
</dbReference>
<dbReference type="InterPro" id="IPR036390">
    <property type="entry name" value="WH_DNA-bd_sf"/>
</dbReference>
<sequence length="166" mass="18592">MTKPARAIDFDDRDLPSSIPAMPADLHAHLPYLLNRLSNRWNLDLSRDLSEHGINNTVLRALSVLYIHKTLTVNEIASYAVVEQSNASRTIDTMVTAGLVKRQIAAHDLRRREVGLTPKGEALLRQLWPIMISNHQKLIQGIPKKDLKIVLDTLLAMIHNVGEGPI</sequence>
<reference evidence="5" key="2">
    <citation type="submission" date="2020-09" db="EMBL/GenBank/DDBJ databases">
        <authorList>
            <person name="Sun Q."/>
            <person name="Kim S."/>
        </authorList>
    </citation>
    <scope>NUCLEOTIDE SEQUENCE</scope>
    <source>
        <strain evidence="5">KCTC 42249</strain>
    </source>
</reference>
<feature type="domain" description="HTH marR-type" evidence="4">
    <location>
        <begin position="27"/>
        <end position="163"/>
    </location>
</feature>
<evidence type="ECO:0000259" key="4">
    <source>
        <dbReference type="PROSITE" id="PS50995"/>
    </source>
</evidence>
<proteinExistence type="predicted"/>
<dbReference type="InterPro" id="IPR036388">
    <property type="entry name" value="WH-like_DNA-bd_sf"/>
</dbReference>
<dbReference type="RefSeq" id="WP_244641636.1">
    <property type="nucleotide sequence ID" value="NZ_BMZQ01000007.1"/>
</dbReference>
<dbReference type="GO" id="GO:0003677">
    <property type="term" value="F:DNA binding"/>
    <property type="evidence" value="ECO:0007669"/>
    <property type="project" value="UniProtKB-KW"/>
</dbReference>